<reference evidence="5 6" key="1">
    <citation type="submission" date="2012-05" db="EMBL/GenBank/DDBJ databases">
        <authorList>
            <person name="Weinstock G."/>
            <person name="Sodergren E."/>
            <person name="Lobos E.A."/>
            <person name="Fulton L."/>
            <person name="Fulton R."/>
            <person name="Courtney L."/>
            <person name="Fronick C."/>
            <person name="O'Laughlin M."/>
            <person name="Godfrey J."/>
            <person name="Wilson R.M."/>
            <person name="Miner T."/>
            <person name="Farmer C."/>
            <person name="Delehaunty K."/>
            <person name="Cordes M."/>
            <person name="Minx P."/>
            <person name="Tomlinson C."/>
            <person name="Chen J."/>
            <person name="Wollam A."/>
            <person name="Pepin K.H."/>
            <person name="Bhonagiri V."/>
            <person name="Zhang X."/>
            <person name="Suruliraj S."/>
            <person name="Warren W."/>
            <person name="Mitreva M."/>
            <person name="Mardis E.R."/>
            <person name="Wilson R.K."/>
        </authorList>
    </citation>
    <scope>NUCLEOTIDE SEQUENCE [LARGE SCALE GENOMIC DNA]</scope>
    <source>
        <strain evidence="5 6">F0037</strain>
    </source>
</reference>
<dbReference type="InterPro" id="IPR036116">
    <property type="entry name" value="FN3_sf"/>
</dbReference>
<dbReference type="CDD" id="cd00063">
    <property type="entry name" value="FN3"/>
    <property type="match status" value="1"/>
</dbReference>
<comment type="caution">
    <text evidence="5">The sequence shown here is derived from an EMBL/GenBank/DDBJ whole genome shotgun (WGS) entry which is preliminary data.</text>
</comment>
<keyword evidence="2" id="KW-0645">Protease</keyword>
<comment type="similarity">
    <text evidence="1">Belongs to the peptidase C25 family.</text>
</comment>
<evidence type="ECO:0000256" key="1">
    <source>
        <dbReference type="ARBA" id="ARBA00006067"/>
    </source>
</evidence>
<accession>L1NG39</accession>
<keyword evidence="3" id="KW-0788">Thiol protease</keyword>
<sequence>MYHLRHSFRLFVLLLTVCFGVSGRLFGQYYPIHATVQWPAPQSPYLVDYSTGSRDRLIVTLLNRDLQQPLLYAKLRLQIKSGSFTARSREEASYPQLELQTSVPLRLTGVDLSPYLQPQHLQMTGRLEQGRLPSGYAELQLQVIDYYTGRPLSDWHTARAYLDVKKPPFLNLPERDAQVALRDPLFLRFQWTPRHQDLSGTEYEFVLKELPDNGVAPQSAFAYGQEIFRTHTRSTSLNYTHLDPPLLPNRRYAWQVRALVRSGVEEVGMFEHGGLSEVSWFYLNDQCDAPRGLRAQTRYAKVDLSWGKVVGTTGYVVECRPKTKLNVYEWARTETVDERLTLAQLKPGWTYEWRVGTRCTSDRPVFSDVQEFTLSKQNEALLADCGKEPVRTDLRQEPHLGIRAGDVVMIGGDYPMTITEVSALGDGWYSGKGKTRLKTIIDAPIALRFARLRINVDKYQIDGSVEASYDEKRGAIANTDYIDDGGRDLRPATLRLREKQLSFTLPERPQFHFDSATGSLTVQDAAGNAQHIDLQLPEGEEYKSIFPLLVTDKEGNSYRIQPAIASAEDDHDTSTHGKVALQSERVERMGDFDSEALSKKYGQIRFSGQGGKYAFDSGSESWYQKSVKLDRFYKPFAKDYIAPWKLIPEGKQDVVTAEYTGNKAIDPQRVRFASEPKSTALPASYDASSKRWSVSLPSVSSGESYEIFAVYEGEVLGKLRVASYAQQRHKLTLVPINDAKLDKAQIEQELNGLYGSVGIRFDVEVDERMRGDYSWDRDGDRKLSIVGKSFFGRVREVKESAEMDYLKKAYSQLSGTLDGLYLFVVDAAQELEDKPQSLLGEMPRRSRFGYIFSGNSPNGGTSDLGHTIAHELGHGLFTLQHTFDDEYGGRKSQGQTDNLMDYAAGKELAAFQWNVLANPAVFTASDKAEDEKLKHKKSLIACIPPELSTLIIESGKALTAPDGSAFRLPADAVIRGIFYDDSSIYPAVHGSIASFSIGGRHYQTTEWGGKFSGYRFLSRQDTILYPIQTASGDRLFIKVDASVRTITLGGHIYKLSEADFGCGSELPPRVLDRRLFSIDQASLRHIDFAKKSLAQNTIPLSEQEPVVRALTDEISRFGKEKNFLGEVLEDKLVTYAQRNASRFVVVQTEVKTVSLDQKEWNKLALKVFERVGLGDRDILVTVPYIGLQSLGRSGRVLHMIGVATGANVSVNVHGLRTDHNPAQQEALGHSVRDFVLDLFTHTAKKTTTYRGYFNASRAISIFVDNHKGEAVSGYPYNVSVIPYLQNGVDTLATIIQQYNEREGIRTVGQREGITPEGFSSSENERWLEEHYASALLTYSKKADDLTQYKLHEVRMPIHYREQYLEADNGKGIKNYQAYLLQYAYENVLERLNASVRSGFTFRAEHSFTDKTDWFLARYIDQPVYNTLDLASVVLGFVGLDTAPDILNVFYSSLRGDYTNASLNTASLLLVGPASIKTLKLPLREDTKLFKLAIGGNASIPHIEAVSERRLMQLQRRSHQVYGSVSSHPRFKALKESAQEKLLQQLDVADEALRHELAANPELIDELLDLKDSKERRAWIKQILEGIAFNKERAPFYLYNEVYLESPKAGKKATGKSSTKYQYVRLDSYNPRKGEIVSRKYTQLSEISEETAIRYLKELKDKYSPGAVVADVPSNRVGANAGIFEENGGNILKGRMILEVPVQKEPIPESVLRYAAKEKIEIRDTNGKIYSIKK</sequence>
<dbReference type="STRING" id="1127696.HMPREF9134_00713"/>
<evidence type="ECO:0000256" key="4">
    <source>
        <dbReference type="ARBA" id="ARBA00023026"/>
    </source>
</evidence>
<name>L1NG39_9PORP</name>
<evidence type="ECO:0000313" key="5">
    <source>
        <dbReference type="EMBL" id="EKY02323.1"/>
    </source>
</evidence>
<dbReference type="SUPFAM" id="SSF49265">
    <property type="entry name" value="Fibronectin type III"/>
    <property type="match status" value="1"/>
</dbReference>
<dbReference type="Proteomes" id="UP000010408">
    <property type="component" value="Unassembled WGS sequence"/>
</dbReference>
<dbReference type="Gene3D" id="2.60.40.10">
    <property type="entry name" value="Immunoglobulins"/>
    <property type="match status" value="1"/>
</dbReference>
<evidence type="ECO:0000256" key="3">
    <source>
        <dbReference type="ARBA" id="ARBA00022807"/>
    </source>
</evidence>
<dbReference type="GO" id="GO:0006508">
    <property type="term" value="P:proteolysis"/>
    <property type="evidence" value="ECO:0007669"/>
    <property type="project" value="UniProtKB-KW"/>
</dbReference>
<organism evidence="5 6">
    <name type="scientific">Porphyromonas catoniae F0037</name>
    <dbReference type="NCBI Taxonomy" id="1127696"/>
    <lineage>
        <taxon>Bacteria</taxon>
        <taxon>Pseudomonadati</taxon>
        <taxon>Bacteroidota</taxon>
        <taxon>Bacteroidia</taxon>
        <taxon>Bacteroidales</taxon>
        <taxon>Porphyromonadaceae</taxon>
        <taxon>Porphyromonas</taxon>
    </lineage>
</organism>
<dbReference type="GO" id="GO:0008234">
    <property type="term" value="F:cysteine-type peptidase activity"/>
    <property type="evidence" value="ECO:0007669"/>
    <property type="project" value="UniProtKB-KW"/>
</dbReference>
<dbReference type="PATRIC" id="fig|1127696.3.peg.638"/>
<protein>
    <submittedName>
        <fullName evidence="5">Fibronectin type III domain protein</fullName>
    </submittedName>
</protein>
<gene>
    <name evidence="5" type="ORF">HMPREF9134_00713</name>
</gene>
<keyword evidence="3" id="KW-0378">Hydrolase</keyword>
<evidence type="ECO:0000256" key="2">
    <source>
        <dbReference type="ARBA" id="ARBA00022670"/>
    </source>
</evidence>
<evidence type="ECO:0000313" key="6">
    <source>
        <dbReference type="Proteomes" id="UP000010408"/>
    </source>
</evidence>
<proteinExistence type="inferred from homology"/>
<dbReference type="InterPro" id="IPR003961">
    <property type="entry name" value="FN3_dom"/>
</dbReference>
<keyword evidence="4" id="KW-0843">Virulence</keyword>
<dbReference type="InterPro" id="IPR013783">
    <property type="entry name" value="Ig-like_fold"/>
</dbReference>
<dbReference type="EMBL" id="AMEQ01000018">
    <property type="protein sequence ID" value="EKY02323.1"/>
    <property type="molecule type" value="Genomic_DNA"/>
</dbReference>
<dbReference type="eggNOG" id="COG3179">
    <property type="taxonomic scope" value="Bacteria"/>
</dbReference>
<dbReference type="HOGENOM" id="CLU_238770_0_0_10"/>